<dbReference type="Proteomes" id="UP000290261">
    <property type="component" value="Unassembled WGS sequence"/>
</dbReference>
<name>A0A444VJL8_9FLAO</name>
<gene>
    <name evidence="1" type="ORF">DN53_15105</name>
</gene>
<dbReference type="EMBL" id="JJMP01000007">
    <property type="protein sequence ID" value="RYC50967.1"/>
    <property type="molecule type" value="Genomic_DNA"/>
</dbReference>
<evidence type="ECO:0000313" key="2">
    <source>
        <dbReference type="Proteomes" id="UP000290261"/>
    </source>
</evidence>
<comment type="caution">
    <text evidence="1">The sequence shown here is derived from an EMBL/GenBank/DDBJ whole genome shotgun (WGS) entry which is preliminary data.</text>
</comment>
<dbReference type="AlphaFoldDB" id="A0A444VJL8"/>
<sequence>MKKSPIPMRLKSYAPVVGLLILSVVSCSTDGSNGEELSSEEVISSTELKFSDETEMISEEVTAIAEEMYATDEISTTSKIDYNSGYLPDCATVTVELTETTKEVTLDFGEGCEMPNGNTLSGVIHLSYALDLEAATNTIELNLENFMFNSVAVEGSASIVRTRSNENGNPQGVANASFSTTWPDATTASYTGTRTREWIEGFGTGFWGDNVFLITGKRTYVSRAGNEFVKEVITPLRRELSCRFIVSGAMEISRLGNTVRLDFGDGSCDAVGMLTYPDGTEEEIFLRRFKN</sequence>
<reference evidence="1 2" key="1">
    <citation type="submission" date="2014-04" db="EMBL/GenBank/DDBJ databases">
        <title>Whole genome of Muricauda olearia.</title>
        <authorList>
            <person name="Zhang X.-H."/>
            <person name="Tang K."/>
        </authorList>
    </citation>
    <scope>NUCLEOTIDE SEQUENCE [LARGE SCALE GENOMIC DNA]</scope>
    <source>
        <strain evidence="1 2">Th120</strain>
    </source>
</reference>
<dbReference type="RefSeq" id="WP_129654565.1">
    <property type="nucleotide sequence ID" value="NZ_ML142911.1"/>
</dbReference>
<protein>
    <recommendedName>
        <fullName evidence="3">Lipoprotein</fullName>
    </recommendedName>
</protein>
<organism evidence="1 2">
    <name type="scientific">Flagellimonas olearia</name>
    <dbReference type="NCBI Taxonomy" id="552546"/>
    <lineage>
        <taxon>Bacteria</taxon>
        <taxon>Pseudomonadati</taxon>
        <taxon>Bacteroidota</taxon>
        <taxon>Flavobacteriia</taxon>
        <taxon>Flavobacteriales</taxon>
        <taxon>Flavobacteriaceae</taxon>
        <taxon>Flagellimonas</taxon>
    </lineage>
</organism>
<proteinExistence type="predicted"/>
<keyword evidence="2" id="KW-1185">Reference proteome</keyword>
<evidence type="ECO:0008006" key="3">
    <source>
        <dbReference type="Google" id="ProtNLM"/>
    </source>
</evidence>
<accession>A0A444VJL8</accession>
<evidence type="ECO:0000313" key="1">
    <source>
        <dbReference type="EMBL" id="RYC50967.1"/>
    </source>
</evidence>
<dbReference type="PROSITE" id="PS51257">
    <property type="entry name" value="PROKAR_LIPOPROTEIN"/>
    <property type="match status" value="1"/>
</dbReference>